<evidence type="ECO:0000256" key="1">
    <source>
        <dbReference type="SAM" id="SignalP"/>
    </source>
</evidence>
<evidence type="ECO:0000313" key="3">
    <source>
        <dbReference type="Proteomes" id="UP001292182"/>
    </source>
</evidence>
<reference evidence="3" key="1">
    <citation type="submission" date="2023-07" db="EMBL/GenBank/DDBJ databases">
        <title>Whole genome sequence analysis of rice epiphytic Sphingomonas sanguinis OsEp_Plm_15B2.</title>
        <authorList>
            <person name="Sahu K.P."/>
            <person name="Asharani P."/>
            <person name="Reddy B."/>
            <person name="Kumar A."/>
        </authorList>
    </citation>
    <scope>NUCLEOTIDE SEQUENCE [LARGE SCALE GENOMIC DNA]</scope>
    <source>
        <strain evidence="3">OsEp_Plm_15B2</strain>
    </source>
</reference>
<name>A0ABU5LLP9_9SPHN</name>
<keyword evidence="3" id="KW-1185">Reference proteome</keyword>
<dbReference type="Proteomes" id="UP001292182">
    <property type="component" value="Unassembled WGS sequence"/>
</dbReference>
<gene>
    <name evidence="2" type="ORF">N4G62_02340</name>
</gene>
<sequence>MRRSLLVLACVVLTGAAPVAGQTVPERAKAAASGPDVVVQGVRTRLSNWREAETSHVVVLSDGSEADLVRVTRNLERLHFLLSGLLGRNAGADPTIKLRVTLIGDVPMFQAMDLRNRRWQQGPFADLFSPLRYYDPRETGAVMATTRVDQRTVIERQMLDARSVQTMLSDPSLRAQLGGADPASQAALSSAAIGDFAMSGMSGANGLTTSFGENAIPVTADSLLYAGYAQHYLQTYFPAAYPRWYLDGFAQVFSTLEVKGDHVLEYGRSPKGTSAVLRAFGSYPIRDVLDDRYLEQSPRKTGWTPIHAWMLTHFLLFSDTRRPQLRQYLALRAGGADAATAAKAFGDQQALAQELRRYFGARKAFETVTYAPSLIEQPIVHRLTEGEAAFVQGQLELGSRVEIPTMPADAPPEAARAIAKAQGEAIKARDSWLIRLRRDAAKWPGEYGAQLLLAEAECRSGHADECLEAASHAVTLAPQDADARAWVGMARVMQASAQSEPTRTATLAEARKAIAAANHLDPRAVAPLLSYYRSYAGVGQAAPDNAIDGLQAALTAVPNAPSTRVDLAEALAAKGGTTVARRIAMPVAKGAYDSPERPRALALVAGASR</sequence>
<dbReference type="EMBL" id="JAOBTW010000002">
    <property type="protein sequence ID" value="MDZ7280865.1"/>
    <property type="molecule type" value="Genomic_DNA"/>
</dbReference>
<organism evidence="2 3">
    <name type="scientific">Sphingomonas sanguinis</name>
    <dbReference type="NCBI Taxonomy" id="33051"/>
    <lineage>
        <taxon>Bacteria</taxon>
        <taxon>Pseudomonadati</taxon>
        <taxon>Pseudomonadota</taxon>
        <taxon>Alphaproteobacteria</taxon>
        <taxon>Sphingomonadales</taxon>
        <taxon>Sphingomonadaceae</taxon>
        <taxon>Sphingomonas</taxon>
    </lineage>
</organism>
<accession>A0ABU5LLP9</accession>
<feature type="signal peptide" evidence="1">
    <location>
        <begin position="1"/>
        <end position="19"/>
    </location>
</feature>
<keyword evidence="1" id="KW-0732">Signal</keyword>
<proteinExistence type="predicted"/>
<comment type="caution">
    <text evidence="2">The sequence shown here is derived from an EMBL/GenBank/DDBJ whole genome shotgun (WGS) entry which is preliminary data.</text>
</comment>
<evidence type="ECO:0000313" key="2">
    <source>
        <dbReference type="EMBL" id="MDZ7280865.1"/>
    </source>
</evidence>
<dbReference type="RefSeq" id="WP_219020884.1">
    <property type="nucleotide sequence ID" value="NZ_CP079203.1"/>
</dbReference>
<feature type="chain" id="PRO_5046786748" evidence="1">
    <location>
        <begin position="20"/>
        <end position="609"/>
    </location>
</feature>
<protein>
    <submittedName>
        <fullName evidence="2">Uncharacterized protein</fullName>
    </submittedName>
</protein>